<accession>A0AAJ7WZB0</accession>
<evidence type="ECO:0000256" key="5">
    <source>
        <dbReference type="ARBA" id="ARBA00023136"/>
    </source>
</evidence>
<evidence type="ECO:0000313" key="8">
    <source>
        <dbReference type="RefSeq" id="XP_032815719.1"/>
    </source>
</evidence>
<evidence type="ECO:0000256" key="6">
    <source>
        <dbReference type="RuleBase" id="RU362006"/>
    </source>
</evidence>
<protein>
    <recommendedName>
        <fullName evidence="6">Receptor expression-enhancing protein</fullName>
    </recommendedName>
</protein>
<dbReference type="GeneID" id="116945487"/>
<evidence type="ECO:0000313" key="7">
    <source>
        <dbReference type="Proteomes" id="UP001318040"/>
    </source>
</evidence>
<dbReference type="RefSeq" id="XP_032815719.1">
    <property type="nucleotide sequence ID" value="XM_032959828.1"/>
</dbReference>
<feature type="transmembrane region" description="Helical" evidence="6">
    <location>
        <begin position="35"/>
        <end position="65"/>
    </location>
</feature>
<dbReference type="PANTHER" id="PTHR12300">
    <property type="entry name" value="HVA22-LIKE PROTEINS"/>
    <property type="match status" value="1"/>
</dbReference>
<name>A0AAJ7WZB0_PETMA</name>
<gene>
    <name evidence="8" type="primary">LOC116945487</name>
</gene>
<comment type="subcellular location">
    <subcellularLocation>
        <location evidence="1 6">Membrane</location>
        <topology evidence="1 6">Multi-pass membrane protein</topology>
    </subcellularLocation>
</comment>
<dbReference type="AlphaFoldDB" id="A0AAJ7WZB0"/>
<reference evidence="8" key="1">
    <citation type="submission" date="2025-08" db="UniProtKB">
        <authorList>
            <consortium name="RefSeq"/>
        </authorList>
    </citation>
    <scope>IDENTIFICATION</scope>
    <source>
        <tissue evidence="8">Sperm</tissue>
    </source>
</reference>
<comment type="similarity">
    <text evidence="2 6">Belongs to the DP1 family.</text>
</comment>
<feature type="transmembrane region" description="Helical" evidence="6">
    <location>
        <begin position="86"/>
        <end position="105"/>
    </location>
</feature>
<keyword evidence="5 6" id="KW-0472">Membrane</keyword>
<dbReference type="GO" id="GO:0016020">
    <property type="term" value="C:membrane"/>
    <property type="evidence" value="ECO:0007669"/>
    <property type="project" value="UniProtKB-SubCell"/>
</dbReference>
<dbReference type="KEGG" id="pmrn:116945487"/>
<feature type="transmembrane region" description="Helical" evidence="6">
    <location>
        <begin position="111"/>
        <end position="131"/>
    </location>
</feature>
<evidence type="ECO:0000256" key="2">
    <source>
        <dbReference type="ARBA" id="ARBA00008573"/>
    </source>
</evidence>
<dbReference type="PANTHER" id="PTHR12300:SF161">
    <property type="entry name" value="RECEPTOR EXPRESSION-ENHANCING PROTEIN"/>
    <property type="match status" value="1"/>
</dbReference>
<organism evidence="7 8">
    <name type="scientific">Petromyzon marinus</name>
    <name type="common">Sea lamprey</name>
    <dbReference type="NCBI Taxonomy" id="7757"/>
    <lineage>
        <taxon>Eukaryota</taxon>
        <taxon>Metazoa</taxon>
        <taxon>Chordata</taxon>
        <taxon>Craniata</taxon>
        <taxon>Vertebrata</taxon>
        <taxon>Cyclostomata</taxon>
        <taxon>Hyperoartia</taxon>
        <taxon>Petromyzontiformes</taxon>
        <taxon>Petromyzontidae</taxon>
        <taxon>Petromyzon</taxon>
    </lineage>
</organism>
<keyword evidence="3 6" id="KW-0812">Transmembrane</keyword>
<evidence type="ECO:0000256" key="1">
    <source>
        <dbReference type="ARBA" id="ARBA00004141"/>
    </source>
</evidence>
<keyword evidence="4 6" id="KW-1133">Transmembrane helix</keyword>
<keyword evidence="7" id="KW-1185">Reference proteome</keyword>
<evidence type="ECO:0000256" key="4">
    <source>
        <dbReference type="ARBA" id="ARBA00022989"/>
    </source>
</evidence>
<dbReference type="Proteomes" id="UP001318040">
    <property type="component" value="Chromosome 24"/>
</dbReference>
<sequence>MAQLKEMFDNFVKEKNVFTEALDLVEKKTGVSKSILALGLSVFIGIYLIVGYGASLLCNFIGFLYPAYYSIKAIESVNKDDDTQWLIYWVVYGFFCVVEFFSDIFLYWVPFYYFIKCVFLVWCMAPVKYNGAQKIYTLLIRPWFLKHEGKLDDIANNLGKKAKEAADAITKDATKAATNIAAHVLKGEKDS</sequence>
<dbReference type="Pfam" id="PF03134">
    <property type="entry name" value="TB2_DP1_HVA22"/>
    <property type="match status" value="1"/>
</dbReference>
<dbReference type="InterPro" id="IPR004345">
    <property type="entry name" value="TB2_DP1_HVA22"/>
</dbReference>
<evidence type="ECO:0000256" key="3">
    <source>
        <dbReference type="ARBA" id="ARBA00022692"/>
    </source>
</evidence>
<proteinExistence type="inferred from homology"/>